<dbReference type="InterPro" id="IPR036322">
    <property type="entry name" value="WD40_repeat_dom_sf"/>
</dbReference>
<evidence type="ECO:0000313" key="4">
    <source>
        <dbReference type="EMBL" id="KAF5340224.1"/>
    </source>
</evidence>
<dbReference type="AlphaFoldDB" id="A0A8H5CFC8"/>
<accession>A0A8H5CFC8</accession>
<dbReference type="EMBL" id="JAACJK010000004">
    <property type="protein sequence ID" value="KAF5340224.1"/>
    <property type="molecule type" value="Genomic_DNA"/>
</dbReference>
<dbReference type="Pfam" id="PF00400">
    <property type="entry name" value="WD40"/>
    <property type="match status" value="3"/>
</dbReference>
<feature type="repeat" description="WD" evidence="3">
    <location>
        <begin position="142"/>
        <end position="183"/>
    </location>
</feature>
<keyword evidence="1 3" id="KW-0853">WD repeat</keyword>
<feature type="repeat" description="WD" evidence="3">
    <location>
        <begin position="184"/>
        <end position="212"/>
    </location>
</feature>
<dbReference type="InterPro" id="IPR015943">
    <property type="entry name" value="WD40/YVTN_repeat-like_dom_sf"/>
</dbReference>
<dbReference type="InterPro" id="IPR020472">
    <property type="entry name" value="WD40_PAC1"/>
</dbReference>
<evidence type="ECO:0008006" key="6">
    <source>
        <dbReference type="Google" id="ProtNLM"/>
    </source>
</evidence>
<dbReference type="PANTHER" id="PTHR22847:SF637">
    <property type="entry name" value="WD REPEAT DOMAIN 5B"/>
    <property type="match status" value="1"/>
</dbReference>
<dbReference type="SUPFAM" id="SSF50978">
    <property type="entry name" value="WD40 repeat-like"/>
    <property type="match status" value="1"/>
</dbReference>
<dbReference type="GO" id="GO:0005634">
    <property type="term" value="C:nucleus"/>
    <property type="evidence" value="ECO:0007669"/>
    <property type="project" value="TreeGrafter"/>
</dbReference>
<organism evidence="4 5">
    <name type="scientific">Ephemerocybe angulata</name>
    <dbReference type="NCBI Taxonomy" id="980116"/>
    <lineage>
        <taxon>Eukaryota</taxon>
        <taxon>Fungi</taxon>
        <taxon>Dikarya</taxon>
        <taxon>Basidiomycota</taxon>
        <taxon>Agaricomycotina</taxon>
        <taxon>Agaricomycetes</taxon>
        <taxon>Agaricomycetidae</taxon>
        <taxon>Agaricales</taxon>
        <taxon>Agaricineae</taxon>
        <taxon>Psathyrellaceae</taxon>
        <taxon>Ephemerocybe</taxon>
    </lineage>
</organism>
<evidence type="ECO:0000256" key="3">
    <source>
        <dbReference type="PROSITE-ProRule" id="PRU00221"/>
    </source>
</evidence>
<comment type="caution">
    <text evidence="4">The sequence shown here is derived from an EMBL/GenBank/DDBJ whole genome shotgun (WGS) entry which is preliminary data.</text>
</comment>
<gene>
    <name evidence="4" type="ORF">D9611_007956</name>
</gene>
<dbReference type="PRINTS" id="PR00320">
    <property type="entry name" value="GPROTEINBRPT"/>
</dbReference>
<proteinExistence type="predicted"/>
<keyword evidence="5" id="KW-1185">Reference proteome</keyword>
<name>A0A8H5CFC8_9AGAR</name>
<evidence type="ECO:0000313" key="5">
    <source>
        <dbReference type="Proteomes" id="UP000541558"/>
    </source>
</evidence>
<protein>
    <recommendedName>
        <fullName evidence="6">WD40 repeat-like protein</fullName>
    </recommendedName>
</protein>
<reference evidence="4 5" key="1">
    <citation type="journal article" date="2020" name="ISME J.">
        <title>Uncovering the hidden diversity of litter-decomposition mechanisms in mushroom-forming fungi.</title>
        <authorList>
            <person name="Floudas D."/>
            <person name="Bentzer J."/>
            <person name="Ahren D."/>
            <person name="Johansson T."/>
            <person name="Persson P."/>
            <person name="Tunlid A."/>
        </authorList>
    </citation>
    <scope>NUCLEOTIDE SEQUENCE [LARGE SCALE GENOMIC DNA]</scope>
    <source>
        <strain evidence="4 5">CBS 175.51</strain>
    </source>
</reference>
<dbReference type="OrthoDB" id="6262491at2759"/>
<dbReference type="SMART" id="SM00320">
    <property type="entry name" value="WD40"/>
    <property type="match status" value="3"/>
</dbReference>
<dbReference type="Proteomes" id="UP000541558">
    <property type="component" value="Unassembled WGS sequence"/>
</dbReference>
<dbReference type="InterPro" id="IPR001680">
    <property type="entry name" value="WD40_rpt"/>
</dbReference>
<sequence length="212" mass="23057">MREGLNDSWEGKFGDNPVFWEHLDGRVIKPEILAHPGDWATAIESFYQTGVTLALTGQMAQFHSTVVQRLKVREDLVEREWKKCVEGIFLPILPPPPPPLTGHNGYVNAVAFSWDGTKIVSGSGDNNVRVWDALTGKVQTVLEGHSGAAMSVVFSPDGNHIISGSGDRTVRVWSALTGRAEKAFEGHTGCVRSVNFSQDGTQILSGSDDKTV</sequence>
<feature type="repeat" description="WD" evidence="3">
    <location>
        <begin position="100"/>
        <end position="141"/>
    </location>
</feature>
<evidence type="ECO:0000256" key="1">
    <source>
        <dbReference type="ARBA" id="ARBA00022574"/>
    </source>
</evidence>
<dbReference type="GO" id="GO:1990234">
    <property type="term" value="C:transferase complex"/>
    <property type="evidence" value="ECO:0007669"/>
    <property type="project" value="UniProtKB-ARBA"/>
</dbReference>
<dbReference type="PROSITE" id="PS50082">
    <property type="entry name" value="WD_REPEATS_2"/>
    <property type="match status" value="3"/>
</dbReference>
<keyword evidence="2" id="KW-0677">Repeat</keyword>
<dbReference type="PROSITE" id="PS50294">
    <property type="entry name" value="WD_REPEATS_REGION"/>
    <property type="match status" value="3"/>
</dbReference>
<dbReference type="Gene3D" id="2.130.10.10">
    <property type="entry name" value="YVTN repeat-like/Quinoprotein amine dehydrogenase"/>
    <property type="match status" value="2"/>
</dbReference>
<dbReference type="PANTHER" id="PTHR22847">
    <property type="entry name" value="WD40 REPEAT PROTEIN"/>
    <property type="match status" value="1"/>
</dbReference>
<evidence type="ECO:0000256" key="2">
    <source>
        <dbReference type="ARBA" id="ARBA00022737"/>
    </source>
</evidence>